<keyword evidence="1" id="KW-1133">Transmembrane helix</keyword>
<keyword evidence="1" id="KW-0812">Transmembrane</keyword>
<gene>
    <name evidence="2" type="ORF">K1W68_01650</name>
</gene>
<sequence length="68" mass="7426">MTARVMAASYAAALFLFDGAVYVLASFYLCGADLRWFVVLAVAVTLVCIRMGLLRGVRHFVQKGKVTP</sequence>
<dbReference type="RefSeq" id="WP_075624741.1">
    <property type="nucleotide sequence ID" value="NZ_CP094848.1"/>
</dbReference>
<feature type="transmembrane region" description="Helical" evidence="1">
    <location>
        <begin position="35"/>
        <end position="53"/>
    </location>
</feature>
<dbReference type="EMBL" id="JAIBCX010000003">
    <property type="protein sequence ID" value="MCJ8352712.1"/>
    <property type="molecule type" value="Genomic_DNA"/>
</dbReference>
<dbReference type="AlphaFoldDB" id="A0AAW5ELM2"/>
<name>A0AAW5ELM2_NOVHA</name>
<comment type="caution">
    <text evidence="2">The sequence shown here is derived from an EMBL/GenBank/DDBJ whole genome shotgun (WGS) entry which is preliminary data.</text>
</comment>
<dbReference type="Proteomes" id="UP001202887">
    <property type="component" value="Unassembled WGS sequence"/>
</dbReference>
<evidence type="ECO:0000313" key="2">
    <source>
        <dbReference type="EMBL" id="MCJ8352712.1"/>
    </source>
</evidence>
<accession>A0AAW5ELM2</accession>
<keyword evidence="1" id="KW-0472">Membrane</keyword>
<reference evidence="2" key="2">
    <citation type="submission" date="2022-03" db="EMBL/GenBank/DDBJ databases">
        <authorList>
            <person name="Ryngajllo M."/>
            <person name="Jacek P."/>
            <person name="Kubiak K."/>
        </authorList>
    </citation>
    <scope>NUCLEOTIDE SEQUENCE</scope>
    <source>
        <strain evidence="2">SI1</strain>
    </source>
</reference>
<evidence type="ECO:0000313" key="3">
    <source>
        <dbReference type="Proteomes" id="UP001202887"/>
    </source>
</evidence>
<organism evidence="2 3">
    <name type="scientific">Novacetimonas hansenii</name>
    <name type="common">Komagataeibacter hansenii</name>
    <dbReference type="NCBI Taxonomy" id="436"/>
    <lineage>
        <taxon>Bacteria</taxon>
        <taxon>Pseudomonadati</taxon>
        <taxon>Pseudomonadota</taxon>
        <taxon>Alphaproteobacteria</taxon>
        <taxon>Acetobacterales</taxon>
        <taxon>Acetobacteraceae</taxon>
        <taxon>Novacetimonas</taxon>
    </lineage>
</organism>
<evidence type="ECO:0000256" key="1">
    <source>
        <dbReference type="SAM" id="Phobius"/>
    </source>
</evidence>
<reference evidence="2" key="1">
    <citation type="journal article" date="2021" name="Polymers (Basel)">
        <title>Highly Stretchable Bacterial Cellulose Produced by Komagataeibacter hansenii SI1.</title>
        <authorList>
            <person name="Cielecka I."/>
            <person name="Ryngajllo M."/>
            <person name="Maniukiewicz W."/>
            <person name="Bielecki S."/>
        </authorList>
    </citation>
    <scope>NUCLEOTIDE SEQUENCE</scope>
    <source>
        <strain evidence="2">SI1</strain>
    </source>
</reference>
<protein>
    <submittedName>
        <fullName evidence="2">Uncharacterized protein</fullName>
    </submittedName>
</protein>
<proteinExistence type="predicted"/>